<evidence type="ECO:0000313" key="5">
    <source>
        <dbReference type="EMBL" id="CAF1152778.1"/>
    </source>
</evidence>
<name>A0A814STU7_ADIRI</name>
<evidence type="ECO:0000256" key="3">
    <source>
        <dbReference type="SAM" id="Phobius"/>
    </source>
</evidence>
<evidence type="ECO:0000313" key="6">
    <source>
        <dbReference type="Proteomes" id="UP000663828"/>
    </source>
</evidence>
<evidence type="ECO:0000256" key="2">
    <source>
        <dbReference type="SAM" id="MobiDB-lite"/>
    </source>
</evidence>
<dbReference type="Proteomes" id="UP000663852">
    <property type="component" value="Unassembled WGS sequence"/>
</dbReference>
<sequence length="841" mass="97412">MTSPVINRQKALSTESLNIRSETSQQRISLQHIFNSCVLDKNQRVNAGELIRHFRFVTEQNSDLLTNQLDFAFLLNQLGGSDQQVTFDQLFNAVEKLYSELVEKSSISTPVSKSISSMSLNSSSSSKKQRNKENIESHTSDDASSNSFDLRRKSIDHEKCKIDYNEMMEIHRRQTECLHMLEDEYKKLDDDHHRLQIQYEDIQKKKLALEDELNRSTRYANENVDLHIYKTQLETSNRVLKEENESCERERFELQEQLIDVEHQLQSIRDERNQCVNKLGEVEYEWKKELNEKEKLEEQMKVIQNQLKENNEVIHSLRKTIDDLNVENQTTMRKNENLEKNLEELRQQLRNAKMESIEARLSLSNLCEEESFLCDELEERVDVSRRVTISNGQSLFAEINTMDNISNECVSQCLDSSNMETIDDMEVQILLSKSDSFNSIHLKDVFHELHVNGMNINEHLTILNEKIQCEQDRESISTTSTLIEKHLSIIKNLIKKIIDNKDVFEGRFRKLQTLLIASRHKQQKFQIELNEISQSSQTNVTSSNVISTLKEYHETIEELKVKEQLLVEQIRLLEGQLFKLQGDEKAQRLKCHFLTKQVQKMTSKAKEKQEQFDENGMLKHLVLYSSTISSLGMLTHKKNHPQQSVSNLTNGVCPYHSVRELLREDDELFNSASASLPCRCLNRSRSSPELHQMDSPSKHIRRLSSPCGAAITTSDSGLNSSTNCTTSRSPTPELNEDISSMTLEFDSLFNRTLTKEDAVSKTTEKKPNRCATVKNVRPTRVKRVLKRLQWCAIITSCSIVLFLWSVIIRYYCLTSPNDDDCSRLSFAWWPFAYCAPNGITL</sequence>
<feature type="compositionally biased region" description="Basic and acidic residues" evidence="2">
    <location>
        <begin position="131"/>
        <end position="141"/>
    </location>
</feature>
<feature type="coiled-coil region" evidence="1">
    <location>
        <begin position="549"/>
        <end position="611"/>
    </location>
</feature>
<feature type="region of interest" description="Disordered" evidence="2">
    <location>
        <begin position="712"/>
        <end position="735"/>
    </location>
</feature>
<dbReference type="Proteomes" id="UP000663828">
    <property type="component" value="Unassembled WGS sequence"/>
</dbReference>
<dbReference type="EMBL" id="CAJNOR010000646">
    <property type="protein sequence ID" value="CAF0971474.1"/>
    <property type="molecule type" value="Genomic_DNA"/>
</dbReference>
<feature type="compositionally biased region" description="Low complexity" evidence="2">
    <location>
        <begin position="113"/>
        <end position="126"/>
    </location>
</feature>
<keyword evidence="3" id="KW-0472">Membrane</keyword>
<proteinExistence type="predicted"/>
<dbReference type="EMBL" id="CAJNOJ010000120">
    <property type="protein sequence ID" value="CAF1152778.1"/>
    <property type="molecule type" value="Genomic_DNA"/>
</dbReference>
<evidence type="ECO:0000313" key="4">
    <source>
        <dbReference type="EMBL" id="CAF0971474.1"/>
    </source>
</evidence>
<reference evidence="5" key="1">
    <citation type="submission" date="2021-02" db="EMBL/GenBank/DDBJ databases">
        <authorList>
            <person name="Nowell W R."/>
        </authorList>
    </citation>
    <scope>NUCLEOTIDE SEQUENCE</scope>
</reference>
<organism evidence="5 7">
    <name type="scientific">Adineta ricciae</name>
    <name type="common">Rotifer</name>
    <dbReference type="NCBI Taxonomy" id="249248"/>
    <lineage>
        <taxon>Eukaryota</taxon>
        <taxon>Metazoa</taxon>
        <taxon>Spiralia</taxon>
        <taxon>Gnathifera</taxon>
        <taxon>Rotifera</taxon>
        <taxon>Eurotatoria</taxon>
        <taxon>Bdelloidea</taxon>
        <taxon>Adinetida</taxon>
        <taxon>Adinetidae</taxon>
        <taxon>Adineta</taxon>
    </lineage>
</organism>
<evidence type="ECO:0000256" key="1">
    <source>
        <dbReference type="SAM" id="Coils"/>
    </source>
</evidence>
<feature type="transmembrane region" description="Helical" evidence="3">
    <location>
        <begin position="790"/>
        <end position="811"/>
    </location>
</feature>
<keyword evidence="3" id="KW-1133">Transmembrane helix</keyword>
<evidence type="ECO:0000313" key="7">
    <source>
        <dbReference type="Proteomes" id="UP000663852"/>
    </source>
</evidence>
<feature type="region of interest" description="Disordered" evidence="2">
    <location>
        <begin position="113"/>
        <end position="148"/>
    </location>
</feature>
<keyword evidence="1" id="KW-0175">Coiled coil</keyword>
<keyword evidence="6" id="KW-1185">Reference proteome</keyword>
<comment type="caution">
    <text evidence="5">The sequence shown here is derived from an EMBL/GenBank/DDBJ whole genome shotgun (WGS) entry which is preliminary data.</text>
</comment>
<dbReference type="AlphaFoldDB" id="A0A814STU7"/>
<feature type="coiled-coil region" evidence="1">
    <location>
        <begin position="178"/>
        <end position="362"/>
    </location>
</feature>
<protein>
    <submittedName>
        <fullName evidence="5">Uncharacterized protein</fullName>
    </submittedName>
</protein>
<keyword evidence="3" id="KW-0812">Transmembrane</keyword>
<accession>A0A814STU7</accession>
<gene>
    <name evidence="5" type="ORF">EDS130_LOCUS22707</name>
    <name evidence="4" type="ORF">XAT740_LOCUS11690</name>
</gene>
<dbReference type="OrthoDB" id="10016514at2759"/>